<comment type="caution">
    <text evidence="1">The sequence shown here is derived from an EMBL/GenBank/DDBJ whole genome shotgun (WGS) entry which is preliminary data.</text>
</comment>
<dbReference type="Proteomes" id="UP001431693">
    <property type="component" value="Unassembled WGS sequence"/>
</dbReference>
<proteinExistence type="predicted"/>
<organism evidence="1 2">
    <name type="scientific">Kribbibacterium absianum</name>
    <dbReference type="NCBI Taxonomy" id="3044210"/>
    <lineage>
        <taxon>Bacteria</taxon>
        <taxon>Bacillati</taxon>
        <taxon>Actinomycetota</taxon>
        <taxon>Coriobacteriia</taxon>
        <taxon>Coriobacteriales</taxon>
        <taxon>Kribbibacteriaceae</taxon>
        <taxon>Kribbibacterium</taxon>
    </lineage>
</organism>
<sequence>MELAALLPVLLVVVGLLVQPACLFYARAVMGAAAAEGARVLATKAAGVTDEQVTAFVRRRLAAVPNSPLWHEGDWEVEVDGSEGSAEARVRVKGRARPWPLLGWVAAAFADAADGLVTLDVEVKGAVRPSWLGGSYGDWKGAW</sequence>
<dbReference type="RefSeq" id="WP_283712926.1">
    <property type="nucleotide sequence ID" value="NZ_JASJEW010000002.1"/>
</dbReference>
<evidence type="ECO:0000313" key="1">
    <source>
        <dbReference type="EMBL" id="MDJ1129806.1"/>
    </source>
</evidence>
<evidence type="ECO:0000313" key="2">
    <source>
        <dbReference type="Proteomes" id="UP001431693"/>
    </source>
</evidence>
<reference evidence="1" key="1">
    <citation type="submission" date="2023-05" db="EMBL/GenBank/DDBJ databases">
        <title>[olsenella] sp. nov., isolated from a pig farm feces dump.</title>
        <authorList>
            <person name="Chang Y.-H."/>
        </authorList>
    </citation>
    <scope>NUCLEOTIDE SEQUENCE</scope>
    <source>
        <strain evidence="1">YH-ols2217</strain>
    </source>
</reference>
<gene>
    <name evidence="1" type="ORF">QJ043_06920</name>
</gene>
<dbReference type="EMBL" id="JASJEX010000003">
    <property type="protein sequence ID" value="MDJ1129806.1"/>
    <property type="molecule type" value="Genomic_DNA"/>
</dbReference>
<protein>
    <submittedName>
        <fullName evidence="1">Pilus assembly protein</fullName>
    </submittedName>
</protein>
<accession>A0ABT6ZME3</accession>
<name>A0ABT6ZME3_9ACTN</name>
<keyword evidence="2" id="KW-1185">Reference proteome</keyword>